<dbReference type="GeneID" id="115633741"/>
<dbReference type="PANTHER" id="PTHR10380:SF232">
    <property type="entry name" value="PUPAL CUTICLE PROTEIN EDG-84A-LIKE PROTEIN"/>
    <property type="match status" value="1"/>
</dbReference>
<organism evidence="4 5">
    <name type="scientific">Drosophila lebanonensis</name>
    <name type="common">Fruit fly</name>
    <name type="synonym">Scaptodrosophila lebanonensis</name>
    <dbReference type="NCBI Taxonomy" id="7225"/>
    <lineage>
        <taxon>Eukaryota</taxon>
        <taxon>Metazoa</taxon>
        <taxon>Ecdysozoa</taxon>
        <taxon>Arthropoda</taxon>
        <taxon>Hexapoda</taxon>
        <taxon>Insecta</taxon>
        <taxon>Pterygota</taxon>
        <taxon>Neoptera</taxon>
        <taxon>Endopterygota</taxon>
        <taxon>Diptera</taxon>
        <taxon>Brachycera</taxon>
        <taxon>Muscomorpha</taxon>
        <taxon>Ephydroidea</taxon>
        <taxon>Drosophilidae</taxon>
        <taxon>Scaptodrosophila</taxon>
    </lineage>
</organism>
<feature type="compositionally biased region" description="Basic and acidic residues" evidence="2">
    <location>
        <begin position="55"/>
        <end position="65"/>
    </location>
</feature>
<dbReference type="GO" id="GO:0008010">
    <property type="term" value="F:structural constituent of chitin-based larval cuticle"/>
    <property type="evidence" value="ECO:0007669"/>
    <property type="project" value="TreeGrafter"/>
</dbReference>
<dbReference type="InterPro" id="IPR050468">
    <property type="entry name" value="Cuticle_Struct_Prot"/>
</dbReference>
<dbReference type="AlphaFoldDB" id="A0A6J2UG11"/>
<dbReference type="InterPro" id="IPR000618">
    <property type="entry name" value="Insect_cuticle"/>
</dbReference>
<dbReference type="Proteomes" id="UP000504634">
    <property type="component" value="Unplaced"/>
</dbReference>
<dbReference type="CTD" id="36613"/>
<name>A0A6J2UG11_DROLE</name>
<keyword evidence="3" id="KW-0732">Signal</keyword>
<keyword evidence="4" id="KW-1185">Reference proteome</keyword>
<evidence type="ECO:0000313" key="4">
    <source>
        <dbReference type="Proteomes" id="UP000504634"/>
    </source>
</evidence>
<dbReference type="OrthoDB" id="8195082at2759"/>
<evidence type="ECO:0000313" key="5">
    <source>
        <dbReference type="RefSeq" id="XP_030387075.1"/>
    </source>
</evidence>
<sequence>MFKFVLVAGLLATVAFAAPLTPEEEEDKREMERIQNESAQYSFDSNIDDGINDGTLRREETRDGTKVTGSYSYSDGYVHRTVFYEADENGYRVIKEDTKEIGEGPQFNADGQADVEGSLIGKYSIKLDKDMEDKHYKDIRS</sequence>
<dbReference type="PANTHER" id="PTHR10380">
    <property type="entry name" value="CUTICLE PROTEIN"/>
    <property type="match status" value="1"/>
</dbReference>
<accession>A0A6J2UG11</accession>
<protein>
    <submittedName>
        <fullName evidence="5">Cuticle protein 21</fullName>
    </submittedName>
</protein>
<evidence type="ECO:0000256" key="3">
    <source>
        <dbReference type="SAM" id="SignalP"/>
    </source>
</evidence>
<dbReference type="GO" id="GO:0062129">
    <property type="term" value="C:chitin-based extracellular matrix"/>
    <property type="evidence" value="ECO:0007669"/>
    <property type="project" value="TreeGrafter"/>
</dbReference>
<feature type="compositionally biased region" description="Polar residues" evidence="2">
    <location>
        <begin position="36"/>
        <end position="45"/>
    </location>
</feature>
<evidence type="ECO:0000256" key="2">
    <source>
        <dbReference type="SAM" id="MobiDB-lite"/>
    </source>
</evidence>
<reference evidence="5" key="1">
    <citation type="submission" date="2025-08" db="UniProtKB">
        <authorList>
            <consortium name="RefSeq"/>
        </authorList>
    </citation>
    <scope>IDENTIFICATION</scope>
    <source>
        <strain evidence="5">11010-0011.00</strain>
        <tissue evidence="5">Whole body</tissue>
    </source>
</reference>
<feature type="chain" id="PRO_5026846418" evidence="3">
    <location>
        <begin position="18"/>
        <end position="141"/>
    </location>
</feature>
<proteinExistence type="predicted"/>
<feature type="signal peptide" evidence="3">
    <location>
        <begin position="1"/>
        <end position="17"/>
    </location>
</feature>
<dbReference type="PROSITE" id="PS51155">
    <property type="entry name" value="CHIT_BIND_RR_2"/>
    <property type="match status" value="1"/>
</dbReference>
<dbReference type="RefSeq" id="XP_030387075.1">
    <property type="nucleotide sequence ID" value="XM_030531215.1"/>
</dbReference>
<gene>
    <name evidence="5" type="primary">LOC115633741</name>
</gene>
<evidence type="ECO:0000256" key="1">
    <source>
        <dbReference type="PROSITE-ProRule" id="PRU00497"/>
    </source>
</evidence>
<feature type="region of interest" description="Disordered" evidence="2">
    <location>
        <begin position="22"/>
        <end position="70"/>
    </location>
</feature>
<keyword evidence="1" id="KW-0193">Cuticle</keyword>
<dbReference type="Pfam" id="PF00379">
    <property type="entry name" value="Chitin_bind_4"/>
    <property type="match status" value="1"/>
</dbReference>